<comment type="caution">
    <text evidence="2">The sequence shown here is derived from an EMBL/GenBank/DDBJ whole genome shotgun (WGS) entry which is preliminary data.</text>
</comment>
<dbReference type="AlphaFoldDB" id="A0AAV1JW70"/>
<dbReference type="Proteomes" id="UP001497472">
    <property type="component" value="Unassembled WGS sequence"/>
</dbReference>
<reference evidence="2 3" key="1">
    <citation type="submission" date="2023-11" db="EMBL/GenBank/DDBJ databases">
        <authorList>
            <person name="Okamura Y."/>
        </authorList>
    </citation>
    <scope>NUCLEOTIDE SEQUENCE [LARGE SCALE GENOMIC DNA]</scope>
</reference>
<feature type="chain" id="PRO_5043841587" evidence="1">
    <location>
        <begin position="21"/>
        <end position="295"/>
    </location>
</feature>
<sequence length="295" mass="33409">MGRILLAVLVAFAFACSAEGALRRGLRVKFNVGLGVGTDFFFDVPRTVLSAIFDGWSVTQGEANLPNSNLTMYCHPERVLCSFFDSTDRIAGLQIALDQSEFSDALFDWRVQGFSEWRPPVTFGQRRRTYWTTQIFFVSPGASSLTVYDARNDFVDVIRENKLFVTGINKELLVIPGDEADIKSSIFTEQACIPWMGRHYYYNMSESTPCTSEGIYPWFPLYNSAKLEGVGFLVAGKLQLVSGRRDWFERPPELAVRAIVPRGPQCLYDLSRETGVVTMHIYFTDQPWQIGCPLW</sequence>
<organism evidence="2 3">
    <name type="scientific">Leptosia nina</name>
    <dbReference type="NCBI Taxonomy" id="320188"/>
    <lineage>
        <taxon>Eukaryota</taxon>
        <taxon>Metazoa</taxon>
        <taxon>Ecdysozoa</taxon>
        <taxon>Arthropoda</taxon>
        <taxon>Hexapoda</taxon>
        <taxon>Insecta</taxon>
        <taxon>Pterygota</taxon>
        <taxon>Neoptera</taxon>
        <taxon>Endopterygota</taxon>
        <taxon>Lepidoptera</taxon>
        <taxon>Glossata</taxon>
        <taxon>Ditrysia</taxon>
        <taxon>Papilionoidea</taxon>
        <taxon>Pieridae</taxon>
        <taxon>Pierinae</taxon>
        <taxon>Leptosia</taxon>
    </lineage>
</organism>
<keyword evidence="3" id="KW-1185">Reference proteome</keyword>
<evidence type="ECO:0000256" key="1">
    <source>
        <dbReference type="SAM" id="SignalP"/>
    </source>
</evidence>
<evidence type="ECO:0000313" key="3">
    <source>
        <dbReference type="Proteomes" id="UP001497472"/>
    </source>
</evidence>
<proteinExistence type="predicted"/>
<keyword evidence="1" id="KW-0732">Signal</keyword>
<dbReference type="EMBL" id="CAVLEF010000140">
    <property type="protein sequence ID" value="CAK1552354.1"/>
    <property type="molecule type" value="Genomic_DNA"/>
</dbReference>
<evidence type="ECO:0000313" key="2">
    <source>
        <dbReference type="EMBL" id="CAK1552354.1"/>
    </source>
</evidence>
<protein>
    <submittedName>
        <fullName evidence="2">Uncharacterized protein</fullName>
    </submittedName>
</protein>
<feature type="signal peptide" evidence="1">
    <location>
        <begin position="1"/>
        <end position="20"/>
    </location>
</feature>
<name>A0AAV1JW70_9NEOP</name>
<accession>A0AAV1JW70</accession>
<dbReference type="PROSITE" id="PS51257">
    <property type="entry name" value="PROKAR_LIPOPROTEIN"/>
    <property type="match status" value="1"/>
</dbReference>
<gene>
    <name evidence="2" type="ORF">LNINA_LOCUS11403</name>
</gene>